<evidence type="ECO:0000313" key="4">
    <source>
        <dbReference type="WBParaSite" id="PSU_v2.g6485.t1"/>
    </source>
</evidence>
<evidence type="ECO:0000256" key="1">
    <source>
        <dbReference type="SAM" id="MobiDB-lite"/>
    </source>
</evidence>
<dbReference type="AlphaFoldDB" id="A0A914Z8A7"/>
<feature type="region of interest" description="Disordered" evidence="1">
    <location>
        <begin position="586"/>
        <end position="616"/>
    </location>
</feature>
<evidence type="ECO:0000259" key="2">
    <source>
        <dbReference type="PROSITE" id="PS50836"/>
    </source>
</evidence>
<dbReference type="CDD" id="cd09631">
    <property type="entry name" value="DOMON_DOH"/>
    <property type="match status" value="1"/>
</dbReference>
<feature type="compositionally biased region" description="Polar residues" evidence="1">
    <location>
        <begin position="545"/>
        <end position="560"/>
    </location>
</feature>
<organism evidence="3 4">
    <name type="scientific">Panagrolaimus superbus</name>
    <dbReference type="NCBI Taxonomy" id="310955"/>
    <lineage>
        <taxon>Eukaryota</taxon>
        <taxon>Metazoa</taxon>
        <taxon>Ecdysozoa</taxon>
        <taxon>Nematoda</taxon>
        <taxon>Chromadorea</taxon>
        <taxon>Rhabditida</taxon>
        <taxon>Tylenchina</taxon>
        <taxon>Panagrolaimomorpha</taxon>
        <taxon>Panagrolaimoidea</taxon>
        <taxon>Panagrolaimidae</taxon>
        <taxon>Panagrolaimus</taxon>
    </lineage>
</organism>
<dbReference type="PANTHER" id="PTHR46901">
    <property type="entry name" value="GH04942P"/>
    <property type="match status" value="1"/>
</dbReference>
<dbReference type="Proteomes" id="UP000887577">
    <property type="component" value="Unplaced"/>
</dbReference>
<dbReference type="InterPro" id="IPR005018">
    <property type="entry name" value="DOMON_domain"/>
</dbReference>
<dbReference type="Pfam" id="PF03351">
    <property type="entry name" value="DOMON"/>
    <property type="match status" value="1"/>
</dbReference>
<reference evidence="4" key="1">
    <citation type="submission" date="2022-11" db="UniProtKB">
        <authorList>
            <consortium name="WormBaseParasite"/>
        </authorList>
    </citation>
    <scope>IDENTIFICATION</scope>
</reference>
<dbReference type="WBParaSite" id="PSU_v2.g6485.t1">
    <property type="protein sequence ID" value="PSU_v2.g6485.t1"/>
    <property type="gene ID" value="PSU_v2.g6485"/>
</dbReference>
<dbReference type="PANTHER" id="PTHR46901:SF3">
    <property type="entry name" value="EGF-LIKE DOMAIN-CONTAINING PROTEIN"/>
    <property type="match status" value="1"/>
</dbReference>
<feature type="compositionally biased region" description="Low complexity" evidence="1">
    <location>
        <begin position="63"/>
        <end position="76"/>
    </location>
</feature>
<protein>
    <submittedName>
        <fullName evidence="4">DOMON domain-containing protein</fullName>
    </submittedName>
</protein>
<accession>A0A914Z8A7</accession>
<evidence type="ECO:0000313" key="3">
    <source>
        <dbReference type="Proteomes" id="UP000887577"/>
    </source>
</evidence>
<dbReference type="PROSITE" id="PS50836">
    <property type="entry name" value="DOMON"/>
    <property type="match status" value="1"/>
</dbReference>
<feature type="compositionally biased region" description="Low complexity" evidence="1">
    <location>
        <begin position="125"/>
        <end position="137"/>
    </location>
</feature>
<name>A0A914Z8A7_9BILA</name>
<dbReference type="InterPro" id="IPR045266">
    <property type="entry name" value="DOH_DOMON"/>
</dbReference>
<dbReference type="SMART" id="SM00664">
    <property type="entry name" value="DoH"/>
    <property type="match status" value="1"/>
</dbReference>
<feature type="domain" description="DOMON" evidence="2">
    <location>
        <begin position="186"/>
        <end position="303"/>
    </location>
</feature>
<feature type="region of interest" description="Disordered" evidence="1">
    <location>
        <begin position="55"/>
        <end position="76"/>
    </location>
</feature>
<feature type="region of interest" description="Disordered" evidence="1">
    <location>
        <begin position="125"/>
        <end position="148"/>
    </location>
</feature>
<proteinExistence type="predicted"/>
<feature type="region of interest" description="Disordered" evidence="1">
    <location>
        <begin position="537"/>
        <end position="572"/>
    </location>
</feature>
<sequence length="647" mass="71274">MPGNTQFFWANGPEGNLPVRISGAAHIETGFVDFYNTTLPIIADLGDEEIPTTVYIPPPPTSAPRTTTTSTTSASTTTKIEEVVEVQTVKNIEVARTEEAITTTEMPEITELPFIPIEVTDAVETTPKPQRPPTTQTNLIDEPDSGEGDVVEPVVLSGETSQIHRAAEIAPCHGSFVYPPKCNENCVYAVNWQTDGANVHFNLWAKLKPKMWSGIGFSTQGGMMNADAVIVSVLEDSSVTVIDQWAPGYGRPTIDESQDIFGVSTRYVNGQLMANFSRSLATTDAGNDIDLTECQFFLFLHTGGHLEGGTNEIRKHFETPISSSSRICLGKCGAKEEIPTTLIPIEGDLVTKKQHNPAQNTVQLAGSPSLVIPALKPPTHFVYDAVLKFKDIPFKDDFNDIESPQAEKMAVNIRNQLGAVLKEKWPQLQRIGVIKFAGPPVKALTRMEFDGANSPTVKEVETYLKKIAVAGKVGDLQIDSSDIMLAEQRPKVESEEQRQYQTLITWIPAKQMSFAPPMVHQSFAGPYISEPIYDAKQQQDRTLKRPTTTDGSSPELSPQPKNHPEETPKGMGETTYQEWYTKVTSKDIPTHHQESTLSAAASRPHSRLSGVSGTPYISYPHESGYYTLGGEHRLQDRMPPPAYYRQY</sequence>
<keyword evidence="3" id="KW-1185">Reference proteome</keyword>